<evidence type="ECO:0000256" key="1">
    <source>
        <dbReference type="SAM" id="MobiDB-lite"/>
    </source>
</evidence>
<organism evidence="3 4">
    <name type="scientific">Hypsibius exemplaris</name>
    <name type="common">Freshwater tardigrade</name>
    <dbReference type="NCBI Taxonomy" id="2072580"/>
    <lineage>
        <taxon>Eukaryota</taxon>
        <taxon>Metazoa</taxon>
        <taxon>Ecdysozoa</taxon>
        <taxon>Tardigrada</taxon>
        <taxon>Eutardigrada</taxon>
        <taxon>Parachela</taxon>
        <taxon>Hypsibioidea</taxon>
        <taxon>Hypsibiidae</taxon>
        <taxon>Hypsibius</taxon>
    </lineage>
</organism>
<protein>
    <recommendedName>
        <fullName evidence="2">Serine-threonine/tyrosine-protein kinase catalytic domain-containing protein</fullName>
    </recommendedName>
</protein>
<feature type="compositionally biased region" description="Polar residues" evidence="1">
    <location>
        <begin position="168"/>
        <end position="184"/>
    </location>
</feature>
<evidence type="ECO:0000259" key="2">
    <source>
        <dbReference type="Pfam" id="PF07714"/>
    </source>
</evidence>
<evidence type="ECO:0000313" key="4">
    <source>
        <dbReference type="Proteomes" id="UP000192578"/>
    </source>
</evidence>
<feature type="region of interest" description="Disordered" evidence="1">
    <location>
        <begin position="146"/>
        <end position="184"/>
    </location>
</feature>
<dbReference type="AlphaFoldDB" id="A0A1W0XD84"/>
<reference evidence="4" key="1">
    <citation type="submission" date="2017-01" db="EMBL/GenBank/DDBJ databases">
        <title>Comparative genomics of anhydrobiosis in the tardigrade Hypsibius dujardini.</title>
        <authorList>
            <person name="Yoshida Y."/>
            <person name="Koutsovoulos G."/>
            <person name="Laetsch D."/>
            <person name="Stevens L."/>
            <person name="Kumar S."/>
            <person name="Horikawa D."/>
            <person name="Ishino K."/>
            <person name="Komine S."/>
            <person name="Tomita M."/>
            <person name="Blaxter M."/>
            <person name="Arakawa K."/>
        </authorList>
    </citation>
    <scope>NUCLEOTIDE SEQUENCE [LARGE SCALE GENOMIC DNA]</scope>
    <source>
        <strain evidence="4">Z151</strain>
    </source>
</reference>
<comment type="caution">
    <text evidence="3">The sequence shown here is derived from an EMBL/GenBank/DDBJ whole genome shotgun (WGS) entry which is preliminary data.</text>
</comment>
<proteinExistence type="predicted"/>
<keyword evidence="4" id="KW-1185">Reference proteome</keyword>
<gene>
    <name evidence="3" type="ORF">BV898_20136</name>
</gene>
<dbReference type="Proteomes" id="UP000192578">
    <property type="component" value="Unassembled WGS sequence"/>
</dbReference>
<dbReference type="InterPro" id="IPR001245">
    <property type="entry name" value="Ser-Thr/Tyr_kinase_cat_dom"/>
</dbReference>
<sequence>MPAPEGCHEELHTLMLMCWPYVPKNRLTFLQLVDRIINHPGARMSPTFLERSYYKNTIKEPPDEAIPALTDQADDQLEPQGFVSNRFVGPGTASDDEFEEPVETDQLLVEPSAGDAATRTLRSPTHHPPPCCKPATPVPLTKSILSSHHKSLDSSILDGLPLEPNVVVKQNGTGSQVSSAENSR</sequence>
<feature type="domain" description="Serine-threonine/tyrosine-protein kinase catalytic" evidence="2">
    <location>
        <begin position="1"/>
        <end position="35"/>
    </location>
</feature>
<name>A0A1W0XD84_HYPEX</name>
<accession>A0A1W0XD84</accession>
<dbReference type="Pfam" id="PF07714">
    <property type="entry name" value="PK_Tyr_Ser-Thr"/>
    <property type="match status" value="1"/>
</dbReference>
<feature type="region of interest" description="Disordered" evidence="1">
    <location>
        <begin position="113"/>
        <end position="132"/>
    </location>
</feature>
<evidence type="ECO:0000313" key="3">
    <source>
        <dbReference type="EMBL" id="OQV25439.1"/>
    </source>
</evidence>
<dbReference type="GO" id="GO:0004672">
    <property type="term" value="F:protein kinase activity"/>
    <property type="evidence" value="ECO:0007669"/>
    <property type="project" value="InterPro"/>
</dbReference>
<dbReference type="EMBL" id="MTYJ01000003">
    <property type="protein sequence ID" value="OQV25439.1"/>
    <property type="molecule type" value="Genomic_DNA"/>
</dbReference>
<feature type="non-terminal residue" evidence="3">
    <location>
        <position position="1"/>
    </location>
</feature>